<evidence type="ECO:0000256" key="1">
    <source>
        <dbReference type="SAM" id="Phobius"/>
    </source>
</evidence>
<dbReference type="InterPro" id="IPR032708">
    <property type="entry name" value="McjB_C"/>
</dbReference>
<dbReference type="RefSeq" id="WP_073601198.1">
    <property type="nucleotide sequence ID" value="NZ_MRCB01000033.1"/>
</dbReference>
<dbReference type="InterPro" id="IPR053521">
    <property type="entry name" value="McjB-like"/>
</dbReference>
<keyword evidence="1" id="KW-0812">Transmembrane</keyword>
<evidence type="ECO:0000313" key="4">
    <source>
        <dbReference type="Proteomes" id="UP000186868"/>
    </source>
</evidence>
<dbReference type="Pfam" id="PF13471">
    <property type="entry name" value="Transglut_core3"/>
    <property type="match status" value="1"/>
</dbReference>
<dbReference type="Pfam" id="PF05402">
    <property type="entry name" value="PqqD"/>
    <property type="match status" value="1"/>
</dbReference>
<dbReference type="EMBL" id="MRCB01000033">
    <property type="protein sequence ID" value="OKH20210.1"/>
    <property type="molecule type" value="Genomic_DNA"/>
</dbReference>
<dbReference type="InterPro" id="IPR041881">
    <property type="entry name" value="PqqD_sf"/>
</dbReference>
<dbReference type="AlphaFoldDB" id="A0A1U7H9F5"/>
<sequence>MVTTIEEICKSDLGSTLSCEAQYILAPDVILLLISDGTARLLDLGGYFYAISATGTEMLEEVLERDTASAASRMALRYGVDVQQIHKDLKSFLEDLKKRGLVRRPNSRWHLISDIKTFVAFFMLFPALYFTHCSDRLLRTKAWILLTLGYISIALFGWATTVTVWQRYYRKVSELQSRQESEKTIKTIDEVVRAVTAKHFLNIGCKERALCCWDLIRSAGLPAKLVLGVDLFPLASHCWCEFGSQVLSDYEDRCERFTPILCYE</sequence>
<gene>
    <name evidence="3" type="ORF">NIES593_19635</name>
</gene>
<dbReference type="Gene3D" id="1.10.10.1150">
    <property type="entry name" value="Coenzyme PQQ synthesis protein D (PqqD)"/>
    <property type="match status" value="1"/>
</dbReference>
<feature type="transmembrane region" description="Helical" evidence="1">
    <location>
        <begin position="142"/>
        <end position="165"/>
    </location>
</feature>
<name>A0A1U7H9F5_9CYAN</name>
<feature type="domain" description="Microcin J25-processing protein McjB C-terminal" evidence="2">
    <location>
        <begin position="169"/>
        <end position="261"/>
    </location>
</feature>
<organism evidence="3 4">
    <name type="scientific">Hydrococcus rivularis NIES-593</name>
    <dbReference type="NCBI Taxonomy" id="1921803"/>
    <lineage>
        <taxon>Bacteria</taxon>
        <taxon>Bacillati</taxon>
        <taxon>Cyanobacteriota</taxon>
        <taxon>Cyanophyceae</taxon>
        <taxon>Pleurocapsales</taxon>
        <taxon>Hydrococcaceae</taxon>
        <taxon>Hydrococcus</taxon>
    </lineage>
</organism>
<dbReference type="OrthoDB" id="583256at2"/>
<dbReference type="Proteomes" id="UP000186868">
    <property type="component" value="Unassembled WGS sequence"/>
</dbReference>
<evidence type="ECO:0000259" key="2">
    <source>
        <dbReference type="Pfam" id="PF13471"/>
    </source>
</evidence>
<evidence type="ECO:0000313" key="3">
    <source>
        <dbReference type="EMBL" id="OKH20210.1"/>
    </source>
</evidence>
<protein>
    <recommendedName>
        <fullName evidence="2">Microcin J25-processing protein McjB C-terminal domain-containing protein</fullName>
    </recommendedName>
</protein>
<keyword evidence="4" id="KW-1185">Reference proteome</keyword>
<dbReference type="STRING" id="1921803.NIES593_19635"/>
<dbReference type="InterPro" id="IPR008792">
    <property type="entry name" value="PQQD"/>
</dbReference>
<dbReference type="NCBIfam" id="NF033537">
    <property type="entry name" value="lasso_biosyn_B2"/>
    <property type="match status" value="1"/>
</dbReference>
<proteinExistence type="predicted"/>
<comment type="caution">
    <text evidence="3">The sequence shown here is derived from an EMBL/GenBank/DDBJ whole genome shotgun (WGS) entry which is preliminary data.</text>
</comment>
<reference evidence="3 4" key="1">
    <citation type="submission" date="2016-11" db="EMBL/GenBank/DDBJ databases">
        <title>Draft Genome Sequences of Nine Cyanobacterial Strains from Diverse Habitats.</title>
        <authorList>
            <person name="Zhu T."/>
            <person name="Hou S."/>
            <person name="Lu X."/>
            <person name="Hess W.R."/>
        </authorList>
    </citation>
    <scope>NUCLEOTIDE SEQUENCE [LARGE SCALE GENOMIC DNA]</scope>
    <source>
        <strain evidence="3 4">NIES-593</strain>
    </source>
</reference>
<accession>A0A1U7H9F5</accession>
<keyword evidence="1" id="KW-0472">Membrane</keyword>
<keyword evidence="1" id="KW-1133">Transmembrane helix</keyword>
<feature type="transmembrane region" description="Helical" evidence="1">
    <location>
        <begin position="109"/>
        <end position="130"/>
    </location>
</feature>